<keyword evidence="2" id="KW-1185">Reference proteome</keyword>
<reference evidence="1" key="1">
    <citation type="submission" date="2022-07" db="EMBL/GenBank/DDBJ databases">
        <title>Chromosome-level genome of Muraenolepis orangiensis.</title>
        <authorList>
            <person name="Kim J."/>
        </authorList>
    </citation>
    <scope>NUCLEOTIDE SEQUENCE</scope>
    <source>
        <strain evidence="1">KU_S4_2022</strain>
        <tissue evidence="1">Muscle</tissue>
    </source>
</reference>
<evidence type="ECO:0000313" key="2">
    <source>
        <dbReference type="Proteomes" id="UP001148018"/>
    </source>
</evidence>
<accession>A0A9Q0IMK0</accession>
<proteinExistence type="predicted"/>
<dbReference type="AlphaFoldDB" id="A0A9Q0IMK0"/>
<organism evidence="1 2">
    <name type="scientific">Muraenolepis orangiensis</name>
    <name type="common">Patagonian moray cod</name>
    <dbReference type="NCBI Taxonomy" id="630683"/>
    <lineage>
        <taxon>Eukaryota</taxon>
        <taxon>Metazoa</taxon>
        <taxon>Chordata</taxon>
        <taxon>Craniata</taxon>
        <taxon>Vertebrata</taxon>
        <taxon>Euteleostomi</taxon>
        <taxon>Actinopterygii</taxon>
        <taxon>Neopterygii</taxon>
        <taxon>Teleostei</taxon>
        <taxon>Neoteleostei</taxon>
        <taxon>Acanthomorphata</taxon>
        <taxon>Zeiogadaria</taxon>
        <taxon>Gadariae</taxon>
        <taxon>Gadiformes</taxon>
        <taxon>Muraenolepidoidei</taxon>
        <taxon>Muraenolepididae</taxon>
        <taxon>Muraenolepis</taxon>
    </lineage>
</organism>
<evidence type="ECO:0000313" key="1">
    <source>
        <dbReference type="EMBL" id="KAJ3604119.1"/>
    </source>
</evidence>
<dbReference type="Proteomes" id="UP001148018">
    <property type="component" value="Unassembled WGS sequence"/>
</dbReference>
<protein>
    <submittedName>
        <fullName evidence="1">Uncharacterized protein</fullName>
    </submittedName>
</protein>
<dbReference type="EMBL" id="JANIIK010000044">
    <property type="protein sequence ID" value="KAJ3604119.1"/>
    <property type="molecule type" value="Genomic_DNA"/>
</dbReference>
<name>A0A9Q0IMK0_9TELE</name>
<gene>
    <name evidence="1" type="ORF">NHX12_028860</name>
</gene>
<sequence>MPCYYPSLPLYEMQVYENMPRDPLMVGRTSPSAVVIVGKPSAPILKVGDGRCDTNPEDFCWGSHMPRSLTIGAGTWEVENPVISDLRMTPSN</sequence>
<comment type="caution">
    <text evidence="1">The sequence shown here is derived from an EMBL/GenBank/DDBJ whole genome shotgun (WGS) entry which is preliminary data.</text>
</comment>